<keyword evidence="2" id="KW-1185">Reference proteome</keyword>
<dbReference type="Gene3D" id="1.25.40.420">
    <property type="match status" value="1"/>
</dbReference>
<proteinExistence type="predicted"/>
<dbReference type="Gramene" id="GBG74437">
    <property type="protein sequence ID" value="GBG74437"/>
    <property type="gene ID" value="CBR_g18849"/>
</dbReference>
<dbReference type="Proteomes" id="UP000265515">
    <property type="component" value="Unassembled WGS sequence"/>
</dbReference>
<evidence type="ECO:0000313" key="1">
    <source>
        <dbReference type="EMBL" id="GBG74437.1"/>
    </source>
</evidence>
<evidence type="ECO:0000313" key="2">
    <source>
        <dbReference type="Proteomes" id="UP000265515"/>
    </source>
</evidence>
<protein>
    <submittedName>
        <fullName evidence="1">Uncharacterized protein</fullName>
    </submittedName>
</protein>
<dbReference type="EMBL" id="BFEA01000203">
    <property type="protein sequence ID" value="GBG74437.1"/>
    <property type="molecule type" value="Genomic_DNA"/>
</dbReference>
<comment type="caution">
    <text evidence="1">The sequence shown here is derived from an EMBL/GenBank/DDBJ whole genome shotgun (WGS) entry which is preliminary data.</text>
</comment>
<reference evidence="1 2" key="1">
    <citation type="journal article" date="2018" name="Cell">
        <title>The Chara Genome: Secondary Complexity and Implications for Plant Terrestrialization.</title>
        <authorList>
            <person name="Nishiyama T."/>
            <person name="Sakayama H."/>
            <person name="Vries J.D."/>
            <person name="Buschmann H."/>
            <person name="Saint-Marcoux D."/>
            <person name="Ullrich K.K."/>
            <person name="Haas F.B."/>
            <person name="Vanderstraeten L."/>
            <person name="Becker D."/>
            <person name="Lang D."/>
            <person name="Vosolsobe S."/>
            <person name="Rombauts S."/>
            <person name="Wilhelmsson P.K.I."/>
            <person name="Janitza P."/>
            <person name="Kern R."/>
            <person name="Heyl A."/>
            <person name="Rumpler F."/>
            <person name="Villalobos L.I.A.C."/>
            <person name="Clay J.M."/>
            <person name="Skokan R."/>
            <person name="Toyoda A."/>
            <person name="Suzuki Y."/>
            <person name="Kagoshima H."/>
            <person name="Schijlen E."/>
            <person name="Tajeshwar N."/>
            <person name="Catarino B."/>
            <person name="Hetherington A.J."/>
            <person name="Saltykova A."/>
            <person name="Bonnot C."/>
            <person name="Breuninger H."/>
            <person name="Symeonidi A."/>
            <person name="Radhakrishnan G.V."/>
            <person name="Van Nieuwerburgh F."/>
            <person name="Deforce D."/>
            <person name="Chang C."/>
            <person name="Karol K.G."/>
            <person name="Hedrich R."/>
            <person name="Ulvskov P."/>
            <person name="Glockner G."/>
            <person name="Delwiche C.F."/>
            <person name="Petrasek J."/>
            <person name="Van de Peer Y."/>
            <person name="Friml J."/>
            <person name="Beilby M."/>
            <person name="Dolan L."/>
            <person name="Kohara Y."/>
            <person name="Sugano S."/>
            <person name="Fujiyama A."/>
            <person name="Delaux P.-M."/>
            <person name="Quint M."/>
            <person name="TheiBen G."/>
            <person name="Hagemann M."/>
            <person name="Harholt J."/>
            <person name="Dunand C."/>
            <person name="Zachgo S."/>
            <person name="Langdale J."/>
            <person name="Maumus F."/>
            <person name="Straeten D.V.D."/>
            <person name="Gould S.B."/>
            <person name="Rensing S.A."/>
        </authorList>
    </citation>
    <scope>NUCLEOTIDE SEQUENCE [LARGE SCALE GENOMIC DNA]</scope>
    <source>
        <strain evidence="1 2">S276</strain>
    </source>
</reference>
<dbReference type="PANTHER" id="PTHR47457">
    <property type="entry name" value="OS05G0345500 PROTEIN"/>
    <property type="match status" value="1"/>
</dbReference>
<name>A0A388KWM4_CHABU</name>
<dbReference type="AlphaFoldDB" id="A0A388KWM4"/>
<dbReference type="PANTHER" id="PTHR47457:SF1">
    <property type="entry name" value="BTB DOMAIN-CONTAINING PROTEIN-RELATED"/>
    <property type="match status" value="1"/>
</dbReference>
<organism evidence="1 2">
    <name type="scientific">Chara braunii</name>
    <name type="common">Braun's stonewort</name>
    <dbReference type="NCBI Taxonomy" id="69332"/>
    <lineage>
        <taxon>Eukaryota</taxon>
        <taxon>Viridiplantae</taxon>
        <taxon>Streptophyta</taxon>
        <taxon>Charophyceae</taxon>
        <taxon>Charales</taxon>
        <taxon>Characeae</taxon>
        <taxon>Chara</taxon>
    </lineage>
</organism>
<accession>A0A388KWM4</accession>
<sequence>MIWAASCTVSGWEAAEGMLVTEGVDRLLSGRREEMERLLHLVRFPLMPRLLLTKLVNSSLASSIAALQRLLAEALDFVALGEEIPADSK</sequence>
<gene>
    <name evidence="1" type="ORF">CBR_g18849</name>
</gene>